<keyword evidence="3 6" id="KW-0812">Transmembrane</keyword>
<dbReference type="InterPro" id="IPR049452">
    <property type="entry name" value="Anoctamin_TM"/>
</dbReference>
<comment type="similarity">
    <text evidence="2 6">Belongs to the anoctamin family.</text>
</comment>
<dbReference type="InterPro" id="IPR007632">
    <property type="entry name" value="Anoctamin"/>
</dbReference>
<keyword evidence="10" id="KW-1185">Reference proteome</keyword>
<comment type="subcellular location">
    <subcellularLocation>
        <location evidence="1 6">Membrane</location>
        <topology evidence="1 6">Multi-pass membrane protein</topology>
    </subcellularLocation>
</comment>
<feature type="domain" description="Anoctamin transmembrane" evidence="8">
    <location>
        <begin position="26"/>
        <end position="106"/>
    </location>
</feature>
<name>A0AAE1F1Q4_PETCI</name>
<dbReference type="GO" id="GO:0005886">
    <property type="term" value="C:plasma membrane"/>
    <property type="evidence" value="ECO:0007669"/>
    <property type="project" value="TreeGrafter"/>
</dbReference>
<dbReference type="PANTHER" id="PTHR12308:SF84">
    <property type="entry name" value="ANOCTAMIN"/>
    <property type="match status" value="1"/>
</dbReference>
<dbReference type="EMBL" id="JAWQEG010003544">
    <property type="protein sequence ID" value="KAK3865648.1"/>
    <property type="molecule type" value="Genomic_DNA"/>
</dbReference>
<evidence type="ECO:0000256" key="7">
    <source>
        <dbReference type="SAM" id="MobiDB-lite"/>
    </source>
</evidence>
<evidence type="ECO:0000256" key="1">
    <source>
        <dbReference type="ARBA" id="ARBA00004141"/>
    </source>
</evidence>
<proteinExistence type="inferred from homology"/>
<dbReference type="AlphaFoldDB" id="A0AAE1F1Q4"/>
<evidence type="ECO:0000256" key="3">
    <source>
        <dbReference type="ARBA" id="ARBA00022692"/>
    </source>
</evidence>
<protein>
    <recommendedName>
        <fullName evidence="6">Anoctamin</fullName>
    </recommendedName>
</protein>
<dbReference type="Pfam" id="PF04547">
    <property type="entry name" value="Anoctamin"/>
    <property type="match status" value="1"/>
</dbReference>
<gene>
    <name evidence="9" type="ORF">Pcinc_028764</name>
</gene>
<feature type="transmembrane region" description="Helical" evidence="6">
    <location>
        <begin position="71"/>
        <end position="95"/>
    </location>
</feature>
<reference evidence="9" key="1">
    <citation type="submission" date="2023-10" db="EMBL/GenBank/DDBJ databases">
        <title>Genome assemblies of two species of porcelain crab, Petrolisthes cinctipes and Petrolisthes manimaculis (Anomura: Porcellanidae).</title>
        <authorList>
            <person name="Angst P."/>
        </authorList>
    </citation>
    <scope>NUCLEOTIDE SEQUENCE</scope>
    <source>
        <strain evidence="9">PB745_01</strain>
        <tissue evidence="9">Gill</tissue>
    </source>
</reference>
<evidence type="ECO:0000313" key="10">
    <source>
        <dbReference type="Proteomes" id="UP001286313"/>
    </source>
</evidence>
<dbReference type="PANTHER" id="PTHR12308">
    <property type="entry name" value="ANOCTAMIN"/>
    <property type="match status" value="1"/>
</dbReference>
<evidence type="ECO:0000256" key="6">
    <source>
        <dbReference type="RuleBase" id="RU280814"/>
    </source>
</evidence>
<sequence>MYGYSPSHNLEGYINNSLAVFNTSEYTTAMGPVENTNWPDTCRYRAYRKGPEEDKPYSFNQQFWHVFTARLAFILIFEHVVFLLTGAVAMSIPDVPLEVKNQMMREKKVEKETLFENEMKKIKRERQQGRQATSPEDDGMNVDLERAFVQPRPTPDFATLLTHHHLPHTPPHTPLMTPGRSYSREGEPCV</sequence>
<evidence type="ECO:0000259" key="8">
    <source>
        <dbReference type="Pfam" id="PF04547"/>
    </source>
</evidence>
<keyword evidence="4 6" id="KW-1133">Transmembrane helix</keyword>
<accession>A0AAE1F1Q4</accession>
<evidence type="ECO:0000256" key="2">
    <source>
        <dbReference type="ARBA" id="ARBA00009671"/>
    </source>
</evidence>
<comment type="caution">
    <text evidence="6">Lacks conserved residue(s) required for the propagation of feature annotation.</text>
</comment>
<feature type="region of interest" description="Disordered" evidence="7">
    <location>
        <begin position="165"/>
        <end position="190"/>
    </location>
</feature>
<keyword evidence="5 6" id="KW-0472">Membrane</keyword>
<dbReference type="Proteomes" id="UP001286313">
    <property type="component" value="Unassembled WGS sequence"/>
</dbReference>
<organism evidence="9 10">
    <name type="scientific">Petrolisthes cinctipes</name>
    <name type="common">Flat porcelain crab</name>
    <dbReference type="NCBI Taxonomy" id="88211"/>
    <lineage>
        <taxon>Eukaryota</taxon>
        <taxon>Metazoa</taxon>
        <taxon>Ecdysozoa</taxon>
        <taxon>Arthropoda</taxon>
        <taxon>Crustacea</taxon>
        <taxon>Multicrustacea</taxon>
        <taxon>Malacostraca</taxon>
        <taxon>Eumalacostraca</taxon>
        <taxon>Eucarida</taxon>
        <taxon>Decapoda</taxon>
        <taxon>Pleocyemata</taxon>
        <taxon>Anomura</taxon>
        <taxon>Galatheoidea</taxon>
        <taxon>Porcellanidae</taxon>
        <taxon>Petrolisthes</taxon>
    </lineage>
</organism>
<dbReference type="GO" id="GO:0005254">
    <property type="term" value="F:chloride channel activity"/>
    <property type="evidence" value="ECO:0007669"/>
    <property type="project" value="TreeGrafter"/>
</dbReference>
<evidence type="ECO:0000256" key="4">
    <source>
        <dbReference type="ARBA" id="ARBA00022989"/>
    </source>
</evidence>
<comment type="caution">
    <text evidence="9">The sequence shown here is derived from an EMBL/GenBank/DDBJ whole genome shotgun (WGS) entry which is preliminary data.</text>
</comment>
<evidence type="ECO:0000313" key="9">
    <source>
        <dbReference type="EMBL" id="KAK3865648.1"/>
    </source>
</evidence>
<evidence type="ECO:0000256" key="5">
    <source>
        <dbReference type="ARBA" id="ARBA00023136"/>
    </source>
</evidence>